<dbReference type="Gene3D" id="3.40.50.300">
    <property type="entry name" value="P-loop containing nucleotide triphosphate hydrolases"/>
    <property type="match status" value="1"/>
</dbReference>
<keyword evidence="1" id="KW-0547">Nucleotide-binding</keyword>
<dbReference type="PROSITE" id="PS50045">
    <property type="entry name" value="SIGMA54_INTERACT_4"/>
    <property type="match status" value="1"/>
</dbReference>
<evidence type="ECO:0000256" key="6">
    <source>
        <dbReference type="PROSITE-ProRule" id="PRU00169"/>
    </source>
</evidence>
<evidence type="ECO:0000256" key="1">
    <source>
        <dbReference type="ARBA" id="ARBA00022741"/>
    </source>
</evidence>
<comment type="caution">
    <text evidence="10">The sequence shown here is derived from an EMBL/GenBank/DDBJ whole genome shotgun (WGS) entry which is preliminary data.</text>
</comment>
<dbReference type="InterPro" id="IPR027417">
    <property type="entry name" value="P-loop_NTPase"/>
</dbReference>
<keyword evidence="6" id="KW-0597">Phosphoprotein</keyword>
<feature type="domain" description="Response regulatory" evidence="9">
    <location>
        <begin position="19"/>
        <end position="133"/>
    </location>
</feature>
<dbReference type="InterPro" id="IPR011006">
    <property type="entry name" value="CheY-like_superfamily"/>
</dbReference>
<keyword evidence="4" id="KW-0238">DNA-binding</keyword>
<dbReference type="SUPFAM" id="SSF52172">
    <property type="entry name" value="CheY-like"/>
    <property type="match status" value="1"/>
</dbReference>
<evidence type="ECO:0000259" key="8">
    <source>
        <dbReference type="PROSITE" id="PS50045"/>
    </source>
</evidence>
<evidence type="ECO:0000256" key="7">
    <source>
        <dbReference type="SAM" id="MobiDB-lite"/>
    </source>
</evidence>
<dbReference type="SUPFAM" id="SSF52540">
    <property type="entry name" value="P-loop containing nucleoside triphosphate hydrolases"/>
    <property type="match status" value="1"/>
</dbReference>
<evidence type="ECO:0000256" key="5">
    <source>
        <dbReference type="ARBA" id="ARBA00023163"/>
    </source>
</evidence>
<dbReference type="Pfam" id="PF25601">
    <property type="entry name" value="AAA_lid_14"/>
    <property type="match status" value="1"/>
</dbReference>
<feature type="region of interest" description="Disordered" evidence="7">
    <location>
        <begin position="456"/>
        <end position="478"/>
    </location>
</feature>
<dbReference type="InterPro" id="IPR002197">
    <property type="entry name" value="HTH_Fis"/>
</dbReference>
<dbReference type="GO" id="GO:0000160">
    <property type="term" value="P:phosphorelay signal transduction system"/>
    <property type="evidence" value="ECO:0007669"/>
    <property type="project" value="InterPro"/>
</dbReference>
<dbReference type="InterPro" id="IPR025944">
    <property type="entry name" value="Sigma_54_int_dom_CS"/>
</dbReference>
<dbReference type="SMART" id="SM00382">
    <property type="entry name" value="AAA"/>
    <property type="match status" value="1"/>
</dbReference>
<name>A0A7X7LUF2_9RHOO</name>
<proteinExistence type="predicted"/>
<dbReference type="CDD" id="cd00009">
    <property type="entry name" value="AAA"/>
    <property type="match status" value="1"/>
</dbReference>
<dbReference type="PROSITE" id="PS50110">
    <property type="entry name" value="RESPONSE_REGULATORY"/>
    <property type="match status" value="1"/>
</dbReference>
<dbReference type="PROSITE" id="PS00688">
    <property type="entry name" value="SIGMA54_INTERACT_3"/>
    <property type="match status" value="1"/>
</dbReference>
<dbReference type="EMBL" id="JAAYYV010000080">
    <property type="protein sequence ID" value="NLF53373.1"/>
    <property type="molecule type" value="Genomic_DNA"/>
</dbReference>
<evidence type="ECO:0000256" key="4">
    <source>
        <dbReference type="ARBA" id="ARBA00023125"/>
    </source>
</evidence>
<dbReference type="Proteomes" id="UP000536534">
    <property type="component" value="Unassembled WGS sequence"/>
</dbReference>
<dbReference type="InterPro" id="IPR058031">
    <property type="entry name" value="AAA_lid_NorR"/>
</dbReference>
<keyword evidence="3" id="KW-0805">Transcription regulation</keyword>
<sequence>MTMSEGPVELAQYNWQAYAVLVVDGDETMRRFLERALARRFGMVQVAADVAQAAVLMTRLHFDLLILDHAPAGNGGIAWLHEARAQGYAGEAIVVAASADLDTAIAALRAGASDFILKPFRLEQVLDAIRRGFERGGRPRAQSVLRREPDGASSDALGIVGQSAAIEQLRGLIGRVGRMPSTVLLLGESGSGKEVAARALHEASPRAQQPFVPLNCAAIPAELVESELFGHVRGAFTGATENRDGMFHHAHGGTLFLDEISELPLPMQTRLLRVLEERRVRPLGAEREVPVDVRIIAASNRDLAAEAAAGRFREDLYFRLAVIELVMPPLRARTDDIPALVRHFMETLAARLEVAPLALGHELLARLAAHSWPGNVRELRNFVERALILGAFPLDALEAAPVAAAADELDLSLEEVEKRHIVRVVEACGGNKTEAARRLGVSRKTLERKFADWGAAGEQDGARGGDGKRAAGGIGRRA</sequence>
<dbReference type="InterPro" id="IPR003593">
    <property type="entry name" value="AAA+_ATPase"/>
</dbReference>
<dbReference type="GO" id="GO:0043565">
    <property type="term" value="F:sequence-specific DNA binding"/>
    <property type="evidence" value="ECO:0007669"/>
    <property type="project" value="InterPro"/>
</dbReference>
<feature type="domain" description="Sigma-54 factor interaction" evidence="8">
    <location>
        <begin position="159"/>
        <end position="388"/>
    </location>
</feature>
<evidence type="ECO:0000256" key="3">
    <source>
        <dbReference type="ARBA" id="ARBA00023015"/>
    </source>
</evidence>
<feature type="modified residue" description="4-aspartylphosphate" evidence="6">
    <location>
        <position position="68"/>
    </location>
</feature>
<dbReference type="Gene3D" id="1.10.10.60">
    <property type="entry name" value="Homeodomain-like"/>
    <property type="match status" value="1"/>
</dbReference>
<dbReference type="InterPro" id="IPR009057">
    <property type="entry name" value="Homeodomain-like_sf"/>
</dbReference>
<dbReference type="GO" id="GO:0006355">
    <property type="term" value="P:regulation of DNA-templated transcription"/>
    <property type="evidence" value="ECO:0007669"/>
    <property type="project" value="InterPro"/>
</dbReference>
<dbReference type="InterPro" id="IPR001789">
    <property type="entry name" value="Sig_transdc_resp-reg_receiver"/>
</dbReference>
<dbReference type="GO" id="GO:0005524">
    <property type="term" value="F:ATP binding"/>
    <property type="evidence" value="ECO:0007669"/>
    <property type="project" value="UniProtKB-KW"/>
</dbReference>
<dbReference type="AlphaFoldDB" id="A0A7X7LUF2"/>
<gene>
    <name evidence="10" type="ORF">GX576_03005</name>
</gene>
<dbReference type="Gene3D" id="3.40.50.2300">
    <property type="match status" value="1"/>
</dbReference>
<feature type="compositionally biased region" description="Basic and acidic residues" evidence="7">
    <location>
        <begin position="460"/>
        <end position="469"/>
    </location>
</feature>
<dbReference type="Gene3D" id="1.10.8.60">
    <property type="match status" value="1"/>
</dbReference>
<dbReference type="SUPFAM" id="SSF46689">
    <property type="entry name" value="Homeodomain-like"/>
    <property type="match status" value="1"/>
</dbReference>
<dbReference type="SMART" id="SM00448">
    <property type="entry name" value="REC"/>
    <property type="match status" value="1"/>
</dbReference>
<dbReference type="Pfam" id="PF00158">
    <property type="entry name" value="Sigma54_activat"/>
    <property type="match status" value="1"/>
</dbReference>
<organism evidence="10 11">
    <name type="scientific">Thauera phenolivorans</name>
    <dbReference type="NCBI Taxonomy" id="1792543"/>
    <lineage>
        <taxon>Bacteria</taxon>
        <taxon>Pseudomonadati</taxon>
        <taxon>Pseudomonadota</taxon>
        <taxon>Betaproteobacteria</taxon>
        <taxon>Rhodocyclales</taxon>
        <taxon>Zoogloeaceae</taxon>
        <taxon>Thauera</taxon>
    </lineage>
</organism>
<evidence type="ECO:0000313" key="11">
    <source>
        <dbReference type="Proteomes" id="UP000536534"/>
    </source>
</evidence>
<dbReference type="FunFam" id="3.40.50.300:FF:000006">
    <property type="entry name" value="DNA-binding transcriptional regulator NtrC"/>
    <property type="match status" value="1"/>
</dbReference>
<dbReference type="Pfam" id="PF00072">
    <property type="entry name" value="Response_reg"/>
    <property type="match status" value="1"/>
</dbReference>
<evidence type="ECO:0000313" key="10">
    <source>
        <dbReference type="EMBL" id="NLF53373.1"/>
    </source>
</evidence>
<evidence type="ECO:0000259" key="9">
    <source>
        <dbReference type="PROSITE" id="PS50110"/>
    </source>
</evidence>
<dbReference type="Pfam" id="PF02954">
    <property type="entry name" value="HTH_8"/>
    <property type="match status" value="1"/>
</dbReference>
<protein>
    <submittedName>
        <fullName evidence="10">Sigma-54-dependent Fis family transcriptional regulator</fullName>
    </submittedName>
</protein>
<dbReference type="PANTHER" id="PTHR32071">
    <property type="entry name" value="TRANSCRIPTIONAL REGULATORY PROTEIN"/>
    <property type="match status" value="1"/>
</dbReference>
<dbReference type="PANTHER" id="PTHR32071:SF91">
    <property type="entry name" value="TUNGSTATE-RESPONSIVE TWO COMPONENT SIGMA54-DEPENDENT SIGNAL TRANSDUCTION SYSTEM RESPONSE REGULATOR FIS FAMILY"/>
    <property type="match status" value="1"/>
</dbReference>
<dbReference type="PROSITE" id="PS00676">
    <property type="entry name" value="SIGMA54_INTERACT_2"/>
    <property type="match status" value="1"/>
</dbReference>
<reference evidence="10 11" key="1">
    <citation type="journal article" date="2020" name="Biotechnol. Biofuels">
        <title>New insights from the biogas microbiome by comprehensive genome-resolved metagenomics of nearly 1600 species originating from multiple anaerobic digesters.</title>
        <authorList>
            <person name="Campanaro S."/>
            <person name="Treu L."/>
            <person name="Rodriguez-R L.M."/>
            <person name="Kovalovszki A."/>
            <person name="Ziels R.M."/>
            <person name="Maus I."/>
            <person name="Zhu X."/>
            <person name="Kougias P.G."/>
            <person name="Basile A."/>
            <person name="Luo G."/>
            <person name="Schluter A."/>
            <person name="Konstantinidis K.T."/>
            <person name="Angelidaki I."/>
        </authorList>
    </citation>
    <scope>NUCLEOTIDE SEQUENCE [LARGE SCALE GENOMIC DNA]</scope>
    <source>
        <strain evidence="10">AS06rmzACSIP_256</strain>
    </source>
</reference>
<dbReference type="PRINTS" id="PR01590">
    <property type="entry name" value="HTHFIS"/>
</dbReference>
<dbReference type="InterPro" id="IPR025943">
    <property type="entry name" value="Sigma_54_int_dom_ATP-bd_2"/>
</dbReference>
<accession>A0A7X7LUF2</accession>
<keyword evidence="2" id="KW-0067">ATP-binding</keyword>
<evidence type="ECO:0000256" key="2">
    <source>
        <dbReference type="ARBA" id="ARBA00022840"/>
    </source>
</evidence>
<dbReference type="InterPro" id="IPR002078">
    <property type="entry name" value="Sigma_54_int"/>
</dbReference>
<keyword evidence="5" id="KW-0804">Transcription</keyword>